<reference evidence="1 2" key="1">
    <citation type="journal article" date="2019" name="Sci. Rep.">
        <title>Orb-weaving spider Araneus ventricosus genome elucidates the spidroin gene catalogue.</title>
        <authorList>
            <person name="Kono N."/>
            <person name="Nakamura H."/>
            <person name="Ohtoshi R."/>
            <person name="Moran D.A.P."/>
            <person name="Shinohara A."/>
            <person name="Yoshida Y."/>
            <person name="Fujiwara M."/>
            <person name="Mori M."/>
            <person name="Tomita M."/>
            <person name="Arakawa K."/>
        </authorList>
    </citation>
    <scope>NUCLEOTIDE SEQUENCE [LARGE SCALE GENOMIC DNA]</scope>
</reference>
<sequence length="114" mass="12783">MERVIQSHHYCTTNRSENPHNYPAVSHPCRGLGGLVVSSRPRGRRVPIAKPDSAKEPACKWVWCTLDPSGLLVWCGSLERGCELRCGSRHLTMAQNCEFRSKIALVLLQNETLI</sequence>
<comment type="caution">
    <text evidence="1">The sequence shown here is derived from an EMBL/GenBank/DDBJ whole genome shotgun (WGS) entry which is preliminary data.</text>
</comment>
<evidence type="ECO:0000313" key="2">
    <source>
        <dbReference type="Proteomes" id="UP000499080"/>
    </source>
</evidence>
<evidence type="ECO:0000313" key="1">
    <source>
        <dbReference type="EMBL" id="GBM26741.1"/>
    </source>
</evidence>
<gene>
    <name evidence="1" type="ORF">AVEN_175894_1</name>
</gene>
<name>A0A4Y2ECU8_ARAVE</name>
<protein>
    <submittedName>
        <fullName evidence="1">Uncharacterized protein</fullName>
    </submittedName>
</protein>
<dbReference type="Proteomes" id="UP000499080">
    <property type="component" value="Unassembled WGS sequence"/>
</dbReference>
<dbReference type="AlphaFoldDB" id="A0A4Y2ECU8"/>
<keyword evidence="2" id="KW-1185">Reference proteome</keyword>
<dbReference type="EMBL" id="BGPR01000568">
    <property type="protein sequence ID" value="GBM26741.1"/>
    <property type="molecule type" value="Genomic_DNA"/>
</dbReference>
<proteinExistence type="predicted"/>
<accession>A0A4Y2ECU8</accession>
<organism evidence="1 2">
    <name type="scientific">Araneus ventricosus</name>
    <name type="common">Orbweaver spider</name>
    <name type="synonym">Epeira ventricosa</name>
    <dbReference type="NCBI Taxonomy" id="182803"/>
    <lineage>
        <taxon>Eukaryota</taxon>
        <taxon>Metazoa</taxon>
        <taxon>Ecdysozoa</taxon>
        <taxon>Arthropoda</taxon>
        <taxon>Chelicerata</taxon>
        <taxon>Arachnida</taxon>
        <taxon>Araneae</taxon>
        <taxon>Araneomorphae</taxon>
        <taxon>Entelegynae</taxon>
        <taxon>Araneoidea</taxon>
        <taxon>Araneidae</taxon>
        <taxon>Araneus</taxon>
    </lineage>
</organism>